<dbReference type="AlphaFoldDB" id="A0A5P8W212"/>
<dbReference type="Proteomes" id="UP000326678">
    <property type="component" value="Chromosome Gxm1"/>
</dbReference>
<reference evidence="1 2" key="1">
    <citation type="submission" date="2019-10" db="EMBL/GenBank/DDBJ databases">
        <title>Genomic and transcriptomic insights into the perfect genentic adaptation of a filamentous nitrogen-fixing cyanobacterium to rice fields.</title>
        <authorList>
            <person name="Chen Z."/>
        </authorList>
    </citation>
    <scope>NUCLEOTIDE SEQUENCE [LARGE SCALE GENOMIC DNA]</scope>
    <source>
        <strain evidence="1">CCNUC1</strain>
    </source>
</reference>
<gene>
    <name evidence="1" type="ORF">GXM_04173</name>
</gene>
<dbReference type="KEGG" id="nsh:GXM_04173"/>
<keyword evidence="2" id="KW-1185">Reference proteome</keyword>
<protein>
    <submittedName>
        <fullName evidence="1">Uncharacterized protein</fullName>
    </submittedName>
</protein>
<dbReference type="EMBL" id="CP045226">
    <property type="protein sequence ID" value="QFS46692.1"/>
    <property type="molecule type" value="Genomic_DNA"/>
</dbReference>
<accession>A0A5P8W212</accession>
<name>A0A5P8W212_9NOSO</name>
<evidence type="ECO:0000313" key="2">
    <source>
        <dbReference type="Proteomes" id="UP000326678"/>
    </source>
</evidence>
<evidence type="ECO:0000313" key="1">
    <source>
        <dbReference type="EMBL" id="QFS46692.1"/>
    </source>
</evidence>
<sequence length="40" mass="4756">MRPYDGMFFYWKSLMPILDFGSHLWCAGSATWILKEKSKI</sequence>
<proteinExistence type="predicted"/>
<organism evidence="1 2">
    <name type="scientific">Nostoc sphaeroides CCNUC1</name>
    <dbReference type="NCBI Taxonomy" id="2653204"/>
    <lineage>
        <taxon>Bacteria</taxon>
        <taxon>Bacillati</taxon>
        <taxon>Cyanobacteriota</taxon>
        <taxon>Cyanophyceae</taxon>
        <taxon>Nostocales</taxon>
        <taxon>Nostocaceae</taxon>
        <taxon>Nostoc</taxon>
    </lineage>
</organism>